<evidence type="ECO:0000313" key="1">
    <source>
        <dbReference type="EMBL" id="QEU90133.1"/>
    </source>
</evidence>
<reference evidence="1 2" key="1">
    <citation type="submission" date="2017-09" db="EMBL/GenBank/DDBJ databases">
        <authorList>
            <person name="Lee N."/>
            <person name="Cho B.-K."/>
        </authorList>
    </citation>
    <scope>NUCLEOTIDE SEQUENCE [LARGE SCALE GENOMIC DNA]</scope>
    <source>
        <strain evidence="1 2">ATCC 12853</strain>
    </source>
</reference>
<evidence type="ECO:0000313" key="2">
    <source>
        <dbReference type="Proteomes" id="UP000325529"/>
    </source>
</evidence>
<proteinExistence type="predicted"/>
<protein>
    <submittedName>
        <fullName evidence="1">Uncharacterized protein</fullName>
    </submittedName>
</protein>
<dbReference type="Proteomes" id="UP000325529">
    <property type="component" value="Chromosome"/>
</dbReference>
<accession>A0A5J6G596</accession>
<dbReference type="RefSeq" id="WP_055556070.1">
    <property type="nucleotide sequence ID" value="NZ_CP023699.1"/>
</dbReference>
<name>A0A5J6G596_STRKN</name>
<gene>
    <name evidence="1" type="ORF">CP970_03715</name>
</gene>
<dbReference type="KEGG" id="ska:CP970_03715"/>
<sequence>MTSFRIRSCREIGKAFMSLIEEDEKLSFHLIHRCTVWEVEPRAFGRRVAALVFVASYSLTVDSDPSDIPRLPLSGILDALKNRSESELFAPLKADPEYDTLEDAREAWLISTGVTNARALYWGNLRITARELLTLLLEQIGRDCTVEDLVSKGPHSSR</sequence>
<dbReference type="AlphaFoldDB" id="A0A5J6G596"/>
<dbReference type="EMBL" id="CP023699">
    <property type="protein sequence ID" value="QEU90133.1"/>
    <property type="molecule type" value="Genomic_DNA"/>
</dbReference>
<organism evidence="1 2">
    <name type="scientific">Streptomyces kanamyceticus</name>
    <dbReference type="NCBI Taxonomy" id="1967"/>
    <lineage>
        <taxon>Bacteria</taxon>
        <taxon>Bacillati</taxon>
        <taxon>Actinomycetota</taxon>
        <taxon>Actinomycetes</taxon>
        <taxon>Kitasatosporales</taxon>
        <taxon>Streptomycetaceae</taxon>
        <taxon>Streptomyces</taxon>
    </lineage>
</organism>
<dbReference type="OrthoDB" id="9759709at2"/>
<keyword evidence="2" id="KW-1185">Reference proteome</keyword>